<dbReference type="SUPFAM" id="SSF55781">
    <property type="entry name" value="GAF domain-like"/>
    <property type="match status" value="1"/>
</dbReference>
<dbReference type="Proteomes" id="UP001162029">
    <property type="component" value="Unassembled WGS sequence"/>
</dbReference>
<protein>
    <recommendedName>
        <fullName evidence="1">GAF domain-containing protein</fullName>
    </recommendedName>
</protein>
<reference evidence="2" key="1">
    <citation type="submission" date="2022-12" db="EMBL/GenBank/DDBJ databases">
        <authorList>
            <person name="Webb A."/>
        </authorList>
    </citation>
    <scope>NUCLEOTIDE SEQUENCE</scope>
    <source>
        <strain evidence="2">Pd1</strain>
    </source>
</reference>
<keyword evidence="3" id="KW-1185">Reference proteome</keyword>
<gene>
    <name evidence="2" type="ORF">PDE001_LOCUS4462</name>
</gene>
<evidence type="ECO:0000313" key="2">
    <source>
        <dbReference type="EMBL" id="CAI5730291.1"/>
    </source>
</evidence>
<dbReference type="Pfam" id="PF01590">
    <property type="entry name" value="GAF"/>
    <property type="match status" value="1"/>
</dbReference>
<dbReference type="InterPro" id="IPR029016">
    <property type="entry name" value="GAF-like_dom_sf"/>
</dbReference>
<accession>A0AAV0TZW2</accession>
<dbReference type="PANTHER" id="PTHR43102:SF2">
    <property type="entry name" value="GAF DOMAIN-CONTAINING PROTEIN"/>
    <property type="match status" value="1"/>
</dbReference>
<dbReference type="EMBL" id="CANTFM010000807">
    <property type="protein sequence ID" value="CAI5730291.1"/>
    <property type="molecule type" value="Genomic_DNA"/>
</dbReference>
<dbReference type="InterPro" id="IPR003018">
    <property type="entry name" value="GAF"/>
</dbReference>
<dbReference type="AlphaFoldDB" id="A0AAV0TZW2"/>
<sequence length="254" mass="28174">MAYVEDLGKFLSDMNQLPALESCVLASAERRDYLIELSGDPVTMVRSSVILRHDTSRLKAATDKGLLLLAYQLAPLQPPRSFDNTCDVRDLVLLCQLALLATGCADAFVTVMGVQHNHVLAASNPGFQHTVLPREHAICQHTILTTRPFLVTHPEADVRFHELEAVKTLSIRYYVGFPVTVRILDENGESETEIAVGTLCCTDRTARAELTRSQYATMKRLSDTASRLIQLKGQQLLRQVGKETPLDLGLCLEK</sequence>
<dbReference type="PANTHER" id="PTHR43102">
    <property type="entry name" value="SLR1143 PROTEIN"/>
    <property type="match status" value="1"/>
</dbReference>
<comment type="caution">
    <text evidence="2">The sequence shown here is derived from an EMBL/GenBank/DDBJ whole genome shotgun (WGS) entry which is preliminary data.</text>
</comment>
<evidence type="ECO:0000259" key="1">
    <source>
        <dbReference type="Pfam" id="PF01590"/>
    </source>
</evidence>
<evidence type="ECO:0000313" key="3">
    <source>
        <dbReference type="Proteomes" id="UP001162029"/>
    </source>
</evidence>
<dbReference type="Gene3D" id="3.30.450.40">
    <property type="match status" value="1"/>
</dbReference>
<name>A0AAV0TZW2_9STRA</name>
<organism evidence="2 3">
    <name type="scientific">Peronospora destructor</name>
    <dbReference type="NCBI Taxonomy" id="86335"/>
    <lineage>
        <taxon>Eukaryota</taxon>
        <taxon>Sar</taxon>
        <taxon>Stramenopiles</taxon>
        <taxon>Oomycota</taxon>
        <taxon>Peronosporomycetes</taxon>
        <taxon>Peronosporales</taxon>
        <taxon>Peronosporaceae</taxon>
        <taxon>Peronospora</taxon>
    </lineage>
</organism>
<proteinExistence type="predicted"/>
<feature type="domain" description="GAF" evidence="1">
    <location>
        <begin position="101"/>
        <end position="226"/>
    </location>
</feature>